<proteinExistence type="predicted"/>
<comment type="caution">
    <text evidence="2">The sequence shown here is derived from an EMBL/GenBank/DDBJ whole genome shotgun (WGS) entry which is preliminary data.</text>
</comment>
<evidence type="ECO:0000313" key="2">
    <source>
        <dbReference type="EMBL" id="KAK8843772.1"/>
    </source>
</evidence>
<evidence type="ECO:0000313" key="1">
    <source>
        <dbReference type="EMBL" id="KAK8834286.1"/>
    </source>
</evidence>
<name>A0ABR2HBF1_9EUKA</name>
<dbReference type="Proteomes" id="UP001470230">
    <property type="component" value="Unassembled WGS sequence"/>
</dbReference>
<keyword evidence="3" id="KW-1185">Reference proteome</keyword>
<sequence>MASEHAINHKFESIEEAVNHVFQSERTSLLSFDRICEVLKNDNLYYASKKQGIQPCSSISRRRISFILSTSDHFIRAGTERSCMWQLKPHNELYLSDSTIRSFIEQLLSTNGPMTIQQILNSSSLSGANEAVYQRFFKDNESYFTMSEEGMFWFANEPIPRQNNFENINAALVHAMKEFPDGASIEEVHWFLCLSTINGAKTITRRSISRELSRRPELFLHVSRARYTLNKEAKEESKAKVETELQNTSLNDFLNEEYQNEDDFFDPSSFFGNDVFNFDGYT</sequence>
<protein>
    <submittedName>
        <fullName evidence="2">Uncharacterized protein</fullName>
    </submittedName>
</protein>
<dbReference type="EMBL" id="JAPFFF010000439">
    <property type="protein sequence ID" value="KAK8834286.1"/>
    <property type="molecule type" value="Genomic_DNA"/>
</dbReference>
<evidence type="ECO:0000313" key="3">
    <source>
        <dbReference type="Proteomes" id="UP001470230"/>
    </source>
</evidence>
<gene>
    <name evidence="2" type="ORF">M9Y10_024842</name>
    <name evidence="1" type="ORF">M9Y10_031728</name>
</gene>
<organism evidence="2 3">
    <name type="scientific">Tritrichomonas musculus</name>
    <dbReference type="NCBI Taxonomy" id="1915356"/>
    <lineage>
        <taxon>Eukaryota</taxon>
        <taxon>Metamonada</taxon>
        <taxon>Parabasalia</taxon>
        <taxon>Tritrichomonadida</taxon>
        <taxon>Tritrichomonadidae</taxon>
        <taxon>Tritrichomonas</taxon>
    </lineage>
</organism>
<reference evidence="2 3" key="1">
    <citation type="submission" date="2024-04" db="EMBL/GenBank/DDBJ databases">
        <title>Tritrichomonas musculus Genome.</title>
        <authorList>
            <person name="Alves-Ferreira E."/>
            <person name="Grigg M."/>
            <person name="Lorenzi H."/>
            <person name="Galac M."/>
        </authorList>
    </citation>
    <scope>NUCLEOTIDE SEQUENCE [LARGE SCALE GENOMIC DNA]</scope>
    <source>
        <strain evidence="2 3">EAF2021</strain>
    </source>
</reference>
<accession>A0ABR2HBF1</accession>
<dbReference type="EMBL" id="JAPFFF010000034">
    <property type="protein sequence ID" value="KAK8843772.1"/>
    <property type="molecule type" value="Genomic_DNA"/>
</dbReference>